<keyword evidence="1" id="KW-1133">Transmembrane helix</keyword>
<sequence>MGAPMDVLIAVSVGLGLTVLLLLFVCYLNGSLLRENRQRHPNQQPAAAAGGGGSASGAAGAMICSPYVCALRPCPCAWRPGCGFKNAPLNLISSFLGVCLQLSSSASI</sequence>
<accession>A0A8T0MWB3</accession>
<evidence type="ECO:0000313" key="3">
    <source>
        <dbReference type="Proteomes" id="UP000823388"/>
    </source>
</evidence>
<keyword evidence="3" id="KW-1185">Reference proteome</keyword>
<keyword evidence="1" id="KW-0812">Transmembrane</keyword>
<evidence type="ECO:0000313" key="2">
    <source>
        <dbReference type="EMBL" id="KAG2539324.1"/>
    </source>
</evidence>
<feature type="transmembrane region" description="Helical" evidence="1">
    <location>
        <begin position="6"/>
        <end position="30"/>
    </location>
</feature>
<evidence type="ECO:0000256" key="1">
    <source>
        <dbReference type="SAM" id="Phobius"/>
    </source>
</evidence>
<gene>
    <name evidence="2" type="ORF">PVAP13_9NG462100</name>
</gene>
<dbReference type="Proteomes" id="UP000823388">
    <property type="component" value="Chromosome 9N"/>
</dbReference>
<dbReference type="EMBL" id="CM029054">
    <property type="protein sequence ID" value="KAG2539324.1"/>
    <property type="molecule type" value="Genomic_DNA"/>
</dbReference>
<protein>
    <submittedName>
        <fullName evidence="2">Uncharacterized protein</fullName>
    </submittedName>
</protein>
<reference evidence="2" key="1">
    <citation type="submission" date="2020-05" db="EMBL/GenBank/DDBJ databases">
        <title>WGS assembly of Panicum virgatum.</title>
        <authorList>
            <person name="Lovell J.T."/>
            <person name="Jenkins J."/>
            <person name="Shu S."/>
            <person name="Juenger T.E."/>
            <person name="Schmutz J."/>
        </authorList>
    </citation>
    <scope>NUCLEOTIDE SEQUENCE</scope>
    <source>
        <strain evidence="2">AP13</strain>
    </source>
</reference>
<proteinExistence type="predicted"/>
<organism evidence="2 3">
    <name type="scientific">Panicum virgatum</name>
    <name type="common">Blackwell switchgrass</name>
    <dbReference type="NCBI Taxonomy" id="38727"/>
    <lineage>
        <taxon>Eukaryota</taxon>
        <taxon>Viridiplantae</taxon>
        <taxon>Streptophyta</taxon>
        <taxon>Embryophyta</taxon>
        <taxon>Tracheophyta</taxon>
        <taxon>Spermatophyta</taxon>
        <taxon>Magnoliopsida</taxon>
        <taxon>Liliopsida</taxon>
        <taxon>Poales</taxon>
        <taxon>Poaceae</taxon>
        <taxon>PACMAD clade</taxon>
        <taxon>Panicoideae</taxon>
        <taxon>Panicodae</taxon>
        <taxon>Paniceae</taxon>
        <taxon>Panicinae</taxon>
        <taxon>Panicum</taxon>
        <taxon>Panicum sect. Hiantes</taxon>
    </lineage>
</organism>
<comment type="caution">
    <text evidence="2">The sequence shown here is derived from an EMBL/GenBank/DDBJ whole genome shotgun (WGS) entry which is preliminary data.</text>
</comment>
<keyword evidence="1" id="KW-0472">Membrane</keyword>
<dbReference type="AlphaFoldDB" id="A0A8T0MWB3"/>
<name>A0A8T0MWB3_PANVG</name>